<feature type="domain" description="C2H2-type" evidence="7">
    <location>
        <begin position="497"/>
        <end position="524"/>
    </location>
</feature>
<feature type="compositionally biased region" description="Low complexity" evidence="6">
    <location>
        <begin position="306"/>
        <end position="317"/>
    </location>
</feature>
<feature type="compositionally biased region" description="Basic and acidic residues" evidence="6">
    <location>
        <begin position="916"/>
        <end position="925"/>
    </location>
</feature>
<dbReference type="InterPro" id="IPR013087">
    <property type="entry name" value="Znf_C2H2_type"/>
</dbReference>
<feature type="domain" description="C2H2-type" evidence="7">
    <location>
        <begin position="1236"/>
        <end position="1258"/>
    </location>
</feature>
<feature type="compositionally biased region" description="Gly residues" evidence="6">
    <location>
        <begin position="647"/>
        <end position="661"/>
    </location>
</feature>
<evidence type="ECO:0000259" key="7">
    <source>
        <dbReference type="PROSITE" id="PS50157"/>
    </source>
</evidence>
<keyword evidence="2" id="KW-0677">Repeat</keyword>
<feature type="region of interest" description="Disordered" evidence="6">
    <location>
        <begin position="350"/>
        <end position="378"/>
    </location>
</feature>
<feature type="region of interest" description="Disordered" evidence="6">
    <location>
        <begin position="1480"/>
        <end position="1511"/>
    </location>
</feature>
<feature type="region of interest" description="Disordered" evidence="6">
    <location>
        <begin position="426"/>
        <end position="466"/>
    </location>
</feature>
<accession>A0ABM3F5Y8</accession>
<feature type="region of interest" description="Disordered" evidence="6">
    <location>
        <begin position="630"/>
        <end position="668"/>
    </location>
</feature>
<dbReference type="PROSITE" id="PS50157">
    <property type="entry name" value="ZINC_FINGER_C2H2_2"/>
    <property type="match status" value="7"/>
</dbReference>
<organism evidence="8 9">
    <name type="scientific">Salmo salar</name>
    <name type="common">Atlantic salmon</name>
    <dbReference type="NCBI Taxonomy" id="8030"/>
    <lineage>
        <taxon>Eukaryota</taxon>
        <taxon>Metazoa</taxon>
        <taxon>Chordata</taxon>
        <taxon>Craniata</taxon>
        <taxon>Vertebrata</taxon>
        <taxon>Euteleostomi</taxon>
        <taxon>Actinopterygii</taxon>
        <taxon>Neopterygii</taxon>
        <taxon>Teleostei</taxon>
        <taxon>Protacanthopterygii</taxon>
        <taxon>Salmoniformes</taxon>
        <taxon>Salmonidae</taxon>
        <taxon>Salmoninae</taxon>
        <taxon>Salmo</taxon>
    </lineage>
</organism>
<evidence type="ECO:0000256" key="3">
    <source>
        <dbReference type="ARBA" id="ARBA00022771"/>
    </source>
</evidence>
<dbReference type="SMART" id="SM00355">
    <property type="entry name" value="ZnF_C2H2"/>
    <property type="match status" value="14"/>
</dbReference>
<feature type="region of interest" description="Disordered" evidence="6">
    <location>
        <begin position="1076"/>
        <end position="1112"/>
    </location>
</feature>
<feature type="region of interest" description="Disordered" evidence="6">
    <location>
        <begin position="893"/>
        <end position="933"/>
    </location>
</feature>
<dbReference type="PROSITE" id="PS00028">
    <property type="entry name" value="ZINC_FINGER_C2H2_1"/>
    <property type="match status" value="7"/>
</dbReference>
<evidence type="ECO:0000256" key="4">
    <source>
        <dbReference type="ARBA" id="ARBA00022833"/>
    </source>
</evidence>
<feature type="compositionally biased region" description="Low complexity" evidence="6">
    <location>
        <begin position="1084"/>
        <end position="1108"/>
    </location>
</feature>
<feature type="region of interest" description="Disordered" evidence="6">
    <location>
        <begin position="689"/>
        <end position="765"/>
    </location>
</feature>
<dbReference type="Proteomes" id="UP001652741">
    <property type="component" value="Chromosome ssa08"/>
</dbReference>
<feature type="domain" description="C2H2-type" evidence="7">
    <location>
        <begin position="943"/>
        <end position="970"/>
    </location>
</feature>
<feature type="compositionally biased region" description="Low complexity" evidence="6">
    <location>
        <begin position="1128"/>
        <end position="1143"/>
    </location>
</feature>
<keyword evidence="8" id="KW-1185">Reference proteome</keyword>
<name>A0ABM3F5Y8_SALSA</name>
<feature type="region of interest" description="Disordered" evidence="6">
    <location>
        <begin position="306"/>
        <end position="328"/>
    </location>
</feature>
<feature type="compositionally biased region" description="Polar residues" evidence="6">
    <location>
        <begin position="429"/>
        <end position="440"/>
    </location>
</feature>
<evidence type="ECO:0000256" key="1">
    <source>
        <dbReference type="ARBA" id="ARBA00022723"/>
    </source>
</evidence>
<evidence type="ECO:0000256" key="2">
    <source>
        <dbReference type="ARBA" id="ARBA00022737"/>
    </source>
</evidence>
<feature type="compositionally biased region" description="Low complexity" evidence="6">
    <location>
        <begin position="1481"/>
        <end position="1505"/>
    </location>
</feature>
<dbReference type="RefSeq" id="XP_045578715.1">
    <property type="nucleotide sequence ID" value="XM_045722759.1"/>
</dbReference>
<feature type="domain" description="C2H2-type" evidence="7">
    <location>
        <begin position="469"/>
        <end position="496"/>
    </location>
</feature>
<evidence type="ECO:0000256" key="5">
    <source>
        <dbReference type="PROSITE-ProRule" id="PRU00042"/>
    </source>
</evidence>
<feature type="region of interest" description="Disordered" evidence="6">
    <location>
        <begin position="1124"/>
        <end position="1146"/>
    </location>
</feature>
<gene>
    <name evidence="9" type="primary">znf827</name>
</gene>
<feature type="compositionally biased region" description="Low complexity" evidence="6">
    <location>
        <begin position="894"/>
        <end position="913"/>
    </location>
</feature>
<proteinExistence type="predicted"/>
<dbReference type="Pfam" id="PF00096">
    <property type="entry name" value="zf-C2H2"/>
    <property type="match status" value="3"/>
</dbReference>
<protein>
    <submittedName>
        <fullName evidence="9">Zinc finger protein 827 isoform X2</fullName>
    </submittedName>
</protein>
<feature type="compositionally biased region" description="Polar residues" evidence="6">
    <location>
        <begin position="589"/>
        <end position="602"/>
    </location>
</feature>
<feature type="compositionally biased region" description="Low complexity" evidence="6">
    <location>
        <begin position="717"/>
        <end position="727"/>
    </location>
</feature>
<feature type="region of interest" description="Disordered" evidence="6">
    <location>
        <begin position="553"/>
        <end position="604"/>
    </location>
</feature>
<dbReference type="Gene3D" id="3.30.160.60">
    <property type="entry name" value="Classic Zinc Finger"/>
    <property type="match status" value="8"/>
</dbReference>
<feature type="domain" description="C2H2-type" evidence="7">
    <location>
        <begin position="1180"/>
        <end position="1203"/>
    </location>
</feature>
<feature type="compositionally biased region" description="Polar residues" evidence="6">
    <location>
        <begin position="46"/>
        <end position="56"/>
    </location>
</feature>
<evidence type="ECO:0000313" key="8">
    <source>
        <dbReference type="Proteomes" id="UP001652741"/>
    </source>
</evidence>
<dbReference type="GeneID" id="106610206"/>
<dbReference type="PANTHER" id="PTHR24408:SF58">
    <property type="entry name" value="TRANSCRIPTION FACTOR (TFIIIA), PUTATIVE (AFU_ORTHOLOGUE AFUA_1G05150)-RELATED"/>
    <property type="match status" value="1"/>
</dbReference>
<dbReference type="PANTHER" id="PTHR24408">
    <property type="entry name" value="ZINC FINGER PROTEIN"/>
    <property type="match status" value="1"/>
</dbReference>
<feature type="domain" description="C2H2-type" evidence="7">
    <location>
        <begin position="1264"/>
        <end position="1291"/>
    </location>
</feature>
<keyword evidence="4" id="KW-0862">Zinc</keyword>
<dbReference type="InterPro" id="IPR036236">
    <property type="entry name" value="Znf_C2H2_sf"/>
</dbReference>
<sequence>MPRRKQEQPKRLPSHVDSVEEGGPNGGCCPVEDDGGVGGGGWYGNASDTRSESSYSGDIHDDHELFLHGGSSPTPSPDRPPEHPDTSTESSLGGCPTPVHSHHHHHRASLELLSLGVDGGVFSAQDTLSSVVSSLYGEAASEALGKPLSSNLRRLLEAGSLKLDGELLGRVRGGGGESPPIGLAPALTLSPSSHHAQQLSALARKLAANNNNNNSGGSASASPASVAMSTTAIKQEPCDPFASVVTPSNGAGFVWVGVAGDGKWPPVGCSASSGGSSLSPDSAIQKLKAAANAVLQDKNATVVASSTSSSSSSCSTVPTLGGGSRGGTDDSVRFDAFTSPFSPQSASSTLAALSKKVSERSQTTSSSSDHQPSPGSSFLSLVSMTSSAALLKEVAARAAGNLLADKMEAPTGGGAIQEDIKPLLDRNQKAGTPTGPQSTMDLLLPSTPKGRAKPSSQAGSPGEDGGKPFQCPVCGLVIKRKSYWKRHMVIHTGLKSHQCPLCPFRCARKDNLKSHMKVHQHQDRGETFQCELCPFTSSRHFSLKLHMRCHQHFPRSGSASDGVKVKEEATTDTEGEGSLMGDYNPGESPLQSDAGNQSSPGVSNHHVYIKEEPQERELSVLSPFTLCRDRERERPGSSGNSLDLSMGGVGVGVRSSPGGGPTAASLFSPDITTKTATDLLMKLSANQKEALKSPQSFHLKQEPRAEEEEEELRRSPRSQPSYSSFYQEQGAALGATGPAEVTADSGAHRGTLKGREGSPMGNKNSLLSQDINFKVASELLMKLSESNKDAAHYQKVTVKAEPMEVDPASGPAPPPSHLLAFSTLGPCEKSEPMASLPEALSRPQKQDLFSQDISVKMASELLFQLSEKVSRANDHKDSNMVGISSPFLDERFRQSPFSQRSKSSSPAEASSSARTALHDPEKDTGESGGNGMSQGILSSQQLYPCPVCGKVFGRQQTLSRHLSLHTEERKYTCHLCPYAAKCRANLNQHLTIHSVKLVSTDAEQMVSAVTTAEGRDGKTFPYYYSCHACGFQTGLNAQFVSHMSLHVDKEQWMFSLCCSACDYVCVEESDMKSHVSHGHTGLNSRSPLSETKSTSSSLSALSDSLNSSEGGELTHANEELKNLLAPPSSAGSQSSSSSHSGSGTEEKSEKGFECVFCNFVCKTRTMYERHLQIHLITRMFECDVCHKFLKTPEQLLEHKKCHTVPTGGLKCPVCIYSTNRPAAMECHLKTHYKMEYKCRICQSVWRDQPALERHVREHRLGNHYKCEQCGYLSKTANKLIEHVRVHTGERPFHCDRCGYSCKRKDNLNLHKKLKHAPRQTFGCTECPFTTTHPFIFSRHLKKHQGGGEGEEAGEEEFQAQLGGSLVGSLRGGEPFLLGVGGGGDGSSGGSGSSSPLMILSASQALQSVALSLITGKQHHRQQELPPPAQRYLTATTTNGGGPSLFFPSPRHVYEQLGNCERAHLIPLTTLFTHRHRSTFHSPLSRLQRPPSSSPLFLSSTASSSSPPSPTSLKHSFLAYLGLGLTERAKTV</sequence>
<keyword evidence="1" id="KW-0479">Metal-binding</keyword>
<evidence type="ECO:0000256" key="6">
    <source>
        <dbReference type="SAM" id="MobiDB-lite"/>
    </source>
</evidence>
<feature type="region of interest" description="Disordered" evidence="6">
    <location>
        <begin position="1"/>
        <end position="103"/>
    </location>
</feature>
<reference evidence="9" key="1">
    <citation type="submission" date="2025-08" db="UniProtKB">
        <authorList>
            <consortium name="RefSeq"/>
        </authorList>
    </citation>
    <scope>IDENTIFICATION</scope>
</reference>
<dbReference type="SUPFAM" id="SSF57667">
    <property type="entry name" value="beta-beta-alpha zinc fingers"/>
    <property type="match status" value="5"/>
</dbReference>
<feature type="compositionally biased region" description="Basic and acidic residues" evidence="6">
    <location>
        <begin position="1"/>
        <end position="10"/>
    </location>
</feature>
<feature type="domain" description="C2H2-type" evidence="7">
    <location>
        <begin position="1292"/>
        <end position="1320"/>
    </location>
</feature>
<evidence type="ECO:0000313" key="9">
    <source>
        <dbReference type="RefSeq" id="XP_045578715.1"/>
    </source>
</evidence>
<keyword evidence="3 5" id="KW-0863">Zinc-finger</keyword>